<accession>A0A7S7NWI5</accession>
<evidence type="ECO:0000313" key="2">
    <source>
        <dbReference type="EMBL" id="QOY91098.1"/>
    </source>
</evidence>
<keyword evidence="3" id="KW-1185">Reference proteome</keyword>
<gene>
    <name evidence="2" type="ORF">IRI77_14470</name>
</gene>
<proteinExistence type="predicted"/>
<keyword evidence="1" id="KW-0812">Transmembrane</keyword>
<dbReference type="KEGG" id="pfer:IRI77_14470"/>
<organism evidence="2 3">
    <name type="scientific">Paludibaculum fermentans</name>
    <dbReference type="NCBI Taxonomy" id="1473598"/>
    <lineage>
        <taxon>Bacteria</taxon>
        <taxon>Pseudomonadati</taxon>
        <taxon>Acidobacteriota</taxon>
        <taxon>Terriglobia</taxon>
        <taxon>Bryobacterales</taxon>
        <taxon>Bryobacteraceae</taxon>
        <taxon>Paludibaculum</taxon>
    </lineage>
</organism>
<evidence type="ECO:0000313" key="3">
    <source>
        <dbReference type="Proteomes" id="UP000593892"/>
    </source>
</evidence>
<dbReference type="EMBL" id="CP063849">
    <property type="protein sequence ID" value="QOY91098.1"/>
    <property type="molecule type" value="Genomic_DNA"/>
</dbReference>
<dbReference type="Proteomes" id="UP000593892">
    <property type="component" value="Chromosome"/>
</dbReference>
<keyword evidence="1" id="KW-1133">Transmembrane helix</keyword>
<keyword evidence="1" id="KW-0472">Membrane</keyword>
<protein>
    <submittedName>
        <fullName evidence="2">Uncharacterized protein</fullName>
    </submittedName>
</protein>
<feature type="transmembrane region" description="Helical" evidence="1">
    <location>
        <begin position="64"/>
        <end position="83"/>
    </location>
</feature>
<dbReference type="AlphaFoldDB" id="A0A7S7NWI5"/>
<dbReference type="RefSeq" id="WP_194452753.1">
    <property type="nucleotide sequence ID" value="NZ_CP063849.1"/>
</dbReference>
<feature type="transmembrane region" description="Helical" evidence="1">
    <location>
        <begin position="95"/>
        <end position="118"/>
    </location>
</feature>
<reference evidence="2 3" key="1">
    <citation type="submission" date="2020-10" db="EMBL/GenBank/DDBJ databases">
        <title>Complete genome sequence of Paludibaculum fermentans P105T, a facultatively anaerobic acidobacterium capable of dissimilatory Fe(III) reduction.</title>
        <authorList>
            <person name="Dedysh S.N."/>
            <person name="Beletsky A.V."/>
            <person name="Kulichevskaya I.S."/>
            <person name="Mardanov A.V."/>
            <person name="Ravin N.V."/>
        </authorList>
    </citation>
    <scope>NUCLEOTIDE SEQUENCE [LARGE SCALE GENOMIC DNA]</scope>
    <source>
        <strain evidence="2 3">P105</strain>
    </source>
</reference>
<evidence type="ECO:0000256" key="1">
    <source>
        <dbReference type="SAM" id="Phobius"/>
    </source>
</evidence>
<name>A0A7S7NWI5_PALFE</name>
<sequence>MYRQLLIGIIVGCTAAAVTCALYMDLCSLIFRCGCDHMWGARDAHCNVHSLTGKHCPWCSIGQAGHGILFGVVVVAQLVLGIFPRRWSWGKRLATALAAFPVLGCVEGVTLGWITGYWN</sequence>